<dbReference type="InterPro" id="IPR025286">
    <property type="entry name" value="MOFRL_assoc_dom"/>
</dbReference>
<reference evidence="3 4" key="1">
    <citation type="submission" date="2019-07" db="EMBL/GenBank/DDBJ databases">
        <title>Litoreibacter alkalisoli sp. nov., isolated from saline-alkaline soil.</title>
        <authorList>
            <person name="Wang S."/>
            <person name="Xu L."/>
            <person name="Xing Y.-T."/>
            <person name="Sun J.-Q."/>
        </authorList>
    </citation>
    <scope>NUCLEOTIDE SEQUENCE [LARGE SCALE GENOMIC DNA]</scope>
    <source>
        <strain evidence="3 4">LN3S51</strain>
        <plasmid evidence="3 4">unnamed4</plasmid>
    </source>
</reference>
<evidence type="ECO:0000313" key="3">
    <source>
        <dbReference type="EMBL" id="QDY71576.1"/>
    </source>
</evidence>
<dbReference type="AlphaFoldDB" id="A0A5B8ID52"/>
<dbReference type="PANTHER" id="PTHR12227">
    <property type="entry name" value="GLYCERATE KINASE"/>
    <property type="match status" value="1"/>
</dbReference>
<evidence type="ECO:0000313" key="4">
    <source>
        <dbReference type="Proteomes" id="UP000318483"/>
    </source>
</evidence>
<keyword evidence="3" id="KW-0808">Transferase</keyword>
<dbReference type="Gene3D" id="3.40.1480.10">
    <property type="entry name" value="MOFRL domain"/>
    <property type="match status" value="1"/>
</dbReference>
<organism evidence="3 4">
    <name type="scientific">Qingshengfaniella alkalisoli</name>
    <dbReference type="NCBI Taxonomy" id="2599296"/>
    <lineage>
        <taxon>Bacteria</taxon>
        <taxon>Pseudomonadati</taxon>
        <taxon>Pseudomonadota</taxon>
        <taxon>Alphaproteobacteria</taxon>
        <taxon>Rhodobacterales</taxon>
        <taxon>Paracoccaceae</taxon>
        <taxon>Qingshengfaniella</taxon>
    </lineage>
</organism>
<dbReference type="OrthoDB" id="9766552at2"/>
<keyword evidence="3" id="KW-0418">Kinase</keyword>
<dbReference type="Pfam" id="PF05161">
    <property type="entry name" value="MOFRL"/>
    <property type="match status" value="1"/>
</dbReference>
<feature type="domain" description="MOFRL-associated" evidence="2">
    <location>
        <begin position="7"/>
        <end position="226"/>
    </location>
</feature>
<evidence type="ECO:0000259" key="2">
    <source>
        <dbReference type="Pfam" id="PF13660"/>
    </source>
</evidence>
<dbReference type="InterPro" id="IPR037035">
    <property type="entry name" value="GK-like_C_sf"/>
</dbReference>
<dbReference type="Proteomes" id="UP000318483">
    <property type="component" value="Plasmid unnamed4"/>
</dbReference>
<keyword evidence="4" id="KW-1185">Reference proteome</keyword>
<dbReference type="KEGG" id="lit:FPZ52_18050"/>
<dbReference type="InterPro" id="IPR038614">
    <property type="entry name" value="GK_N_sf"/>
</dbReference>
<dbReference type="SUPFAM" id="SSF82544">
    <property type="entry name" value="GckA/TtuD-like"/>
    <property type="match status" value="1"/>
</dbReference>
<dbReference type="GO" id="GO:0005737">
    <property type="term" value="C:cytoplasm"/>
    <property type="evidence" value="ECO:0007669"/>
    <property type="project" value="TreeGrafter"/>
</dbReference>
<dbReference type="EMBL" id="CP042265">
    <property type="protein sequence ID" value="QDY71576.1"/>
    <property type="molecule type" value="Genomic_DNA"/>
</dbReference>
<feature type="domain" description="MOFRL" evidence="1">
    <location>
        <begin position="298"/>
        <end position="403"/>
    </location>
</feature>
<evidence type="ECO:0000259" key="1">
    <source>
        <dbReference type="Pfam" id="PF05161"/>
    </source>
</evidence>
<accession>A0A5B8ID52</accession>
<proteinExistence type="predicted"/>
<geneLocation type="plasmid" evidence="3 4">
    <name>unnamed4</name>
</geneLocation>
<dbReference type="PANTHER" id="PTHR12227:SF0">
    <property type="entry name" value="GLYCERATE KINASE"/>
    <property type="match status" value="1"/>
</dbReference>
<gene>
    <name evidence="3" type="ORF">FPZ52_18050</name>
</gene>
<name>A0A5B8ID52_9RHOB</name>
<dbReference type="RefSeq" id="WP_146366990.1">
    <property type="nucleotide sequence ID" value="NZ_CP042265.1"/>
</dbReference>
<dbReference type="Pfam" id="PF13660">
    <property type="entry name" value="DUF4147"/>
    <property type="match status" value="1"/>
</dbReference>
<dbReference type="Gene3D" id="3.40.50.10180">
    <property type="entry name" value="Glycerate kinase, MOFRL-like N-terminal domain"/>
    <property type="match status" value="1"/>
</dbReference>
<dbReference type="InterPro" id="IPR039760">
    <property type="entry name" value="MOFRL_protein"/>
</dbReference>
<protein>
    <submittedName>
        <fullName evidence="3">Glycerate kinase</fullName>
    </submittedName>
</protein>
<dbReference type="GO" id="GO:0008887">
    <property type="term" value="F:glycerate kinase activity"/>
    <property type="evidence" value="ECO:0007669"/>
    <property type="project" value="InterPro"/>
</dbReference>
<sequence length="411" mass="42807">MEKRKLLEAMFHAAVKAADPTIAVPAVLPPRPDGRVIVVGCGKASAAMAVAVEKAWGPCEGLVIVNDGAKLPTQQIELVEASHPVPDARGTAAAHRICDMVSGLTDKDTVLFLISGGGSSLMPLPADGLTLEEKQQVTKALLHSGAAIDEMNTVRAHLSKVKGGKLARLAQPARCITLMISDVPGDNPAHIASGPTASGAGSAAEALEIIDRYGIDLAPNIRAVIESSEVPADVSGELHMIATPQKSLEAAAQVARDAGVTPLILGDAIEGEARVVGKVMAGIAKQVVQYGQPASAPCVLISGGETTVTVGDRIPGKGGRNSEGLLSFALTCWDEPHISAIFCDTDGRDGSEDNAGAIWLPEFREELDSRTAREFLTAHDAYSYFAKVDGLVETGPTHTNVNDFRAVLIEA</sequence>
<dbReference type="InterPro" id="IPR007835">
    <property type="entry name" value="MOFRL"/>
</dbReference>
<keyword evidence="3" id="KW-0614">Plasmid</keyword>